<protein>
    <recommendedName>
        <fullName evidence="3">SUKH-3 immunity protein</fullName>
    </recommendedName>
</protein>
<sequence length="180" mass="21663">MYNFDKDILETLKKSGWQENREIPIHNILEYYEKIRYVCNDMQLKFLKNFSYLEITFENPHVKKFPRLKNIPVRFMLYPLDAAESVFRMRVRDYEIHFNKNMIPIAEVPTEEMTVFLAEDGVFYGGFDESVIEFGNNLNTVLYNLKNGITSPIIEVEDYDDENYDLDREFIKERLRNMKL</sequence>
<dbReference type="InterPro" id="IPR025850">
    <property type="entry name" value="SUKH-3"/>
</dbReference>
<dbReference type="KEGG" id="str:Sterm_2502"/>
<name>D1ALL2_SEBTE</name>
<organism evidence="1 2">
    <name type="scientific">Sebaldella termitidis (strain ATCC 33386 / NCTC 11300)</name>
    <dbReference type="NCBI Taxonomy" id="526218"/>
    <lineage>
        <taxon>Bacteria</taxon>
        <taxon>Fusobacteriati</taxon>
        <taxon>Fusobacteriota</taxon>
        <taxon>Fusobacteriia</taxon>
        <taxon>Fusobacteriales</taxon>
        <taxon>Leptotrichiaceae</taxon>
        <taxon>Sebaldella</taxon>
    </lineage>
</organism>
<proteinExistence type="predicted"/>
<accession>D1ALL2</accession>
<dbReference type="HOGENOM" id="CLU_137249_1_1_0"/>
<reference evidence="2" key="1">
    <citation type="submission" date="2009-09" db="EMBL/GenBank/DDBJ databases">
        <title>The complete chromosome of Sebaldella termitidis ATCC 33386.</title>
        <authorList>
            <consortium name="US DOE Joint Genome Institute (JGI-PGF)"/>
            <person name="Lucas S."/>
            <person name="Copeland A."/>
            <person name="Lapidus A."/>
            <person name="Glavina del Rio T."/>
            <person name="Dalin E."/>
            <person name="Tice H."/>
            <person name="Bruce D."/>
            <person name="Goodwin L."/>
            <person name="Pitluck S."/>
            <person name="Kyrpides N."/>
            <person name="Mavromatis K."/>
            <person name="Ivanova N."/>
            <person name="Mikhailova N."/>
            <person name="Sims D."/>
            <person name="Meincke L."/>
            <person name="Brettin T."/>
            <person name="Detter J.C."/>
            <person name="Han C."/>
            <person name="Larimer F."/>
            <person name="Land M."/>
            <person name="Hauser L."/>
            <person name="Markowitz V."/>
            <person name="Cheng J.F."/>
            <person name="Hugenholtz P."/>
            <person name="Woyke T."/>
            <person name="Wu D."/>
            <person name="Eisen J.A."/>
        </authorList>
    </citation>
    <scope>NUCLEOTIDE SEQUENCE [LARGE SCALE GENOMIC DNA]</scope>
    <source>
        <strain evidence="2">ATCC 33386 / NCTC 11300</strain>
    </source>
</reference>
<evidence type="ECO:0000313" key="1">
    <source>
        <dbReference type="EMBL" id="ACZ09355.1"/>
    </source>
</evidence>
<dbReference type="EMBL" id="CP001739">
    <property type="protein sequence ID" value="ACZ09355.1"/>
    <property type="molecule type" value="Genomic_DNA"/>
</dbReference>
<dbReference type="Proteomes" id="UP000000845">
    <property type="component" value="Chromosome"/>
</dbReference>
<evidence type="ECO:0000313" key="2">
    <source>
        <dbReference type="Proteomes" id="UP000000845"/>
    </source>
</evidence>
<evidence type="ECO:0008006" key="3">
    <source>
        <dbReference type="Google" id="ProtNLM"/>
    </source>
</evidence>
<dbReference type="AlphaFoldDB" id="D1ALL2"/>
<reference evidence="1 2" key="2">
    <citation type="journal article" date="2010" name="Stand. Genomic Sci.">
        <title>Complete genome sequence of Sebaldella termitidis type strain (NCTC 11300).</title>
        <authorList>
            <person name="Harmon-Smith M."/>
            <person name="Celia L."/>
            <person name="Chertkov O."/>
            <person name="Lapidus A."/>
            <person name="Copeland A."/>
            <person name="Glavina Del Rio T."/>
            <person name="Nolan M."/>
            <person name="Lucas S."/>
            <person name="Tice H."/>
            <person name="Cheng J.F."/>
            <person name="Han C."/>
            <person name="Detter J.C."/>
            <person name="Bruce D."/>
            <person name="Goodwin L."/>
            <person name="Pitluck S."/>
            <person name="Pati A."/>
            <person name="Liolios K."/>
            <person name="Ivanova N."/>
            <person name="Mavromatis K."/>
            <person name="Mikhailova N."/>
            <person name="Chen A."/>
            <person name="Palaniappan K."/>
            <person name="Land M."/>
            <person name="Hauser L."/>
            <person name="Chang Y.J."/>
            <person name="Jeffries C.D."/>
            <person name="Brettin T."/>
            <person name="Goker M."/>
            <person name="Beck B."/>
            <person name="Bristow J."/>
            <person name="Eisen J.A."/>
            <person name="Markowitz V."/>
            <person name="Hugenholtz P."/>
            <person name="Kyrpides N.C."/>
            <person name="Klenk H.P."/>
            <person name="Chen F."/>
        </authorList>
    </citation>
    <scope>NUCLEOTIDE SEQUENCE [LARGE SCALE GENOMIC DNA]</scope>
    <source>
        <strain evidence="2">ATCC 33386 / NCTC 11300</strain>
    </source>
</reference>
<gene>
    <name evidence="1" type="ordered locus">Sterm_2502</name>
</gene>
<keyword evidence="2" id="KW-1185">Reference proteome</keyword>
<dbReference type="RefSeq" id="WP_012861949.1">
    <property type="nucleotide sequence ID" value="NC_013517.1"/>
</dbReference>
<dbReference type="Pfam" id="PF14433">
    <property type="entry name" value="SUKH-3"/>
    <property type="match status" value="1"/>
</dbReference>
<dbReference type="STRING" id="526218.Sterm_2502"/>